<dbReference type="SUPFAM" id="SSF50022">
    <property type="entry name" value="ISP domain"/>
    <property type="match status" value="1"/>
</dbReference>
<dbReference type="GO" id="GO:0005506">
    <property type="term" value="F:iron ion binding"/>
    <property type="evidence" value="ECO:0007669"/>
    <property type="project" value="InterPro"/>
</dbReference>
<dbReference type="GO" id="GO:0019133">
    <property type="term" value="F:choline monooxygenase activity"/>
    <property type="evidence" value="ECO:0007669"/>
    <property type="project" value="UniProtKB-EC"/>
</dbReference>
<keyword evidence="8" id="KW-0479">Metal-binding</keyword>
<dbReference type="PROSITE" id="PS51296">
    <property type="entry name" value="RIESKE"/>
    <property type="match status" value="1"/>
</dbReference>
<dbReference type="InterPro" id="IPR036922">
    <property type="entry name" value="Rieske_2Fe-2S_sf"/>
</dbReference>
<keyword evidence="9" id="KW-0560">Oxidoreductase</keyword>
<dbReference type="Pfam" id="PF00848">
    <property type="entry name" value="Ring_hydroxyl_A"/>
    <property type="match status" value="1"/>
</dbReference>
<comment type="catalytic activity">
    <reaction evidence="12">
        <text>choline + 2 reduced [2Fe-2S]-[ferredoxin] + O2 + 2 H(+) = betaine aldehyde hydrate + 2 oxidized [2Fe-2S]-[ferredoxin] + H2O</text>
        <dbReference type="Rhea" id="RHEA:17769"/>
        <dbReference type="Rhea" id="RHEA-COMP:10000"/>
        <dbReference type="Rhea" id="RHEA-COMP:10001"/>
        <dbReference type="ChEBI" id="CHEBI:15354"/>
        <dbReference type="ChEBI" id="CHEBI:15377"/>
        <dbReference type="ChEBI" id="CHEBI:15378"/>
        <dbReference type="ChEBI" id="CHEBI:15379"/>
        <dbReference type="ChEBI" id="CHEBI:15870"/>
        <dbReference type="ChEBI" id="CHEBI:33737"/>
        <dbReference type="ChEBI" id="CHEBI:33738"/>
        <dbReference type="EC" id="1.14.15.7"/>
    </reaction>
</comment>
<evidence type="ECO:0000256" key="8">
    <source>
        <dbReference type="ARBA" id="ARBA00022723"/>
    </source>
</evidence>
<dbReference type="Gene3D" id="2.102.10.10">
    <property type="entry name" value="Rieske [2Fe-2S] iron-sulphur domain"/>
    <property type="match status" value="1"/>
</dbReference>
<keyword evidence="15" id="KW-1185">Reference proteome</keyword>
<dbReference type="EC" id="1.14.15.7" evidence="5"/>
<evidence type="ECO:0000256" key="1">
    <source>
        <dbReference type="ARBA" id="ARBA00001962"/>
    </source>
</evidence>
<comment type="pathway">
    <text evidence="3">Amine and polyamine biosynthesis; betaine biosynthesis via choline pathway; betaine aldehyde from choline (monooxygenase route): step 1/1.</text>
</comment>
<dbReference type="InterPro" id="IPR001663">
    <property type="entry name" value="Rng_hydr_dOase-A"/>
</dbReference>
<proteinExistence type="inferred from homology"/>
<dbReference type="SUPFAM" id="SSF55961">
    <property type="entry name" value="Bet v1-like"/>
    <property type="match status" value="1"/>
</dbReference>
<comment type="function">
    <text evidence="2">Catalyzes the first step of the osmoprotectant glycine betaine synthesis.</text>
</comment>
<evidence type="ECO:0000313" key="15">
    <source>
        <dbReference type="Proteomes" id="UP001303373"/>
    </source>
</evidence>
<evidence type="ECO:0000256" key="10">
    <source>
        <dbReference type="ARBA" id="ARBA00023004"/>
    </source>
</evidence>
<dbReference type="PANTHER" id="PTHR43756">
    <property type="entry name" value="CHOLINE MONOOXYGENASE, CHLOROPLASTIC"/>
    <property type="match status" value="1"/>
</dbReference>
<keyword evidence="10" id="KW-0408">Iron</keyword>
<comment type="similarity">
    <text evidence="4">Belongs to the choline monooxygenase family.</text>
</comment>
<gene>
    <name evidence="14" type="ORF">R9X50_00601500</name>
</gene>
<comment type="cofactor">
    <cofactor evidence="1">
        <name>Fe cation</name>
        <dbReference type="ChEBI" id="CHEBI:24875"/>
    </cofactor>
</comment>
<dbReference type="GO" id="GO:0051537">
    <property type="term" value="F:2 iron, 2 sulfur cluster binding"/>
    <property type="evidence" value="ECO:0007669"/>
    <property type="project" value="UniProtKB-KW"/>
</dbReference>
<dbReference type="InterPro" id="IPR015879">
    <property type="entry name" value="Ring_hydroxy_dOase_asu_C_dom"/>
</dbReference>
<evidence type="ECO:0000256" key="12">
    <source>
        <dbReference type="ARBA" id="ARBA00049097"/>
    </source>
</evidence>
<dbReference type="Proteomes" id="UP001303373">
    <property type="component" value="Chromosome 9"/>
</dbReference>
<evidence type="ECO:0000256" key="2">
    <source>
        <dbReference type="ARBA" id="ARBA00002149"/>
    </source>
</evidence>
<reference evidence="14 15" key="1">
    <citation type="submission" date="2023-11" db="EMBL/GenBank/DDBJ databases">
        <title>An acidophilic fungus is an integral part of prey digestion in a carnivorous sundew plant.</title>
        <authorList>
            <person name="Tsai I.J."/>
        </authorList>
    </citation>
    <scope>NUCLEOTIDE SEQUENCE [LARGE SCALE GENOMIC DNA]</scope>
    <source>
        <strain evidence="14">169a</strain>
    </source>
</reference>
<evidence type="ECO:0000256" key="7">
    <source>
        <dbReference type="ARBA" id="ARBA00022714"/>
    </source>
</evidence>
<sequence length="412" mass="47311">MPVLKYFGLGSDTHPNPENDQHALRALPSNWYTSPEMYELERRAIFSKKWQLITHKARFNEPGAWIKYDIAGFDFVLCRDRTGKINGFHNICRHRAFPVIEGLEGTARIFSCKYHGWSYGLNGKLAKAPGYQELQGFNKEENGLFPIHVHIDRNGFIWINLDGKPTPEISWEEEFAGTDTQARYVDYNFENYVFDHTWQMDGDYNWKILADNYNECYHCPTTHPDIPSLADLSSYSVSMKGGQILHDTATTVEQRAQGLIVAPTYYFPNVSTNVSPHFFMVQRFVPKGPTSSSMQYQVFRNKHSSEEDFQNVNNIYKRIMSEDKALCDAAQKNLNAGVFINGEMHPRLEKGPLYFQKTVRENVMDHYAKEQVAKKEIWPARQVLPSTAKVSQADIDFCSGLACSTNQEALAW</sequence>
<dbReference type="PRINTS" id="PR00090">
    <property type="entry name" value="RNGDIOXGNASE"/>
</dbReference>
<evidence type="ECO:0000259" key="13">
    <source>
        <dbReference type="PROSITE" id="PS51296"/>
    </source>
</evidence>
<evidence type="ECO:0000256" key="11">
    <source>
        <dbReference type="ARBA" id="ARBA00023014"/>
    </source>
</evidence>
<evidence type="ECO:0000256" key="5">
    <source>
        <dbReference type="ARBA" id="ARBA00012763"/>
    </source>
</evidence>
<accession>A0AAQ3M914</accession>
<protein>
    <recommendedName>
        <fullName evidence="6">Choline monooxygenase, chloroplastic</fullName>
        <ecNumber evidence="5">1.14.15.7</ecNumber>
    </recommendedName>
</protein>
<dbReference type="EMBL" id="CP138588">
    <property type="protein sequence ID" value="WPH03140.1"/>
    <property type="molecule type" value="Genomic_DNA"/>
</dbReference>
<evidence type="ECO:0000313" key="14">
    <source>
        <dbReference type="EMBL" id="WPH03140.1"/>
    </source>
</evidence>
<dbReference type="AlphaFoldDB" id="A0AAQ3M914"/>
<dbReference type="CDD" id="cd00680">
    <property type="entry name" value="RHO_alpha_C"/>
    <property type="match status" value="1"/>
</dbReference>
<dbReference type="Pfam" id="PF00355">
    <property type="entry name" value="Rieske"/>
    <property type="match status" value="1"/>
</dbReference>
<evidence type="ECO:0000256" key="9">
    <source>
        <dbReference type="ARBA" id="ARBA00023002"/>
    </source>
</evidence>
<dbReference type="InterPro" id="IPR017941">
    <property type="entry name" value="Rieske_2Fe-2S"/>
</dbReference>
<dbReference type="PANTHER" id="PTHR43756:SF5">
    <property type="entry name" value="CHOLINE MONOOXYGENASE, CHLOROPLASTIC"/>
    <property type="match status" value="1"/>
</dbReference>
<dbReference type="CDD" id="cd03469">
    <property type="entry name" value="Rieske_RO_Alpha_N"/>
    <property type="match status" value="1"/>
</dbReference>
<name>A0AAQ3M914_9PEZI</name>
<keyword evidence="11" id="KW-0411">Iron-sulfur</keyword>
<evidence type="ECO:0000256" key="3">
    <source>
        <dbReference type="ARBA" id="ARBA00004866"/>
    </source>
</evidence>
<feature type="domain" description="Rieske" evidence="13">
    <location>
        <begin position="50"/>
        <end position="148"/>
    </location>
</feature>
<evidence type="ECO:0000256" key="6">
    <source>
        <dbReference type="ARBA" id="ARBA00014931"/>
    </source>
</evidence>
<evidence type="ECO:0000256" key="4">
    <source>
        <dbReference type="ARBA" id="ARBA00010848"/>
    </source>
</evidence>
<dbReference type="Gene3D" id="3.90.380.10">
    <property type="entry name" value="Naphthalene 1,2-dioxygenase Alpha Subunit, Chain A, domain 1"/>
    <property type="match status" value="1"/>
</dbReference>
<keyword evidence="7" id="KW-0001">2Fe-2S</keyword>
<organism evidence="14 15">
    <name type="scientific">Acrodontium crateriforme</name>
    <dbReference type="NCBI Taxonomy" id="150365"/>
    <lineage>
        <taxon>Eukaryota</taxon>
        <taxon>Fungi</taxon>
        <taxon>Dikarya</taxon>
        <taxon>Ascomycota</taxon>
        <taxon>Pezizomycotina</taxon>
        <taxon>Dothideomycetes</taxon>
        <taxon>Dothideomycetidae</taxon>
        <taxon>Mycosphaerellales</taxon>
        <taxon>Teratosphaeriaceae</taxon>
        <taxon>Acrodontium</taxon>
    </lineage>
</organism>